<dbReference type="AlphaFoldDB" id="A0ABD2QG52"/>
<evidence type="ECO:0000313" key="2">
    <source>
        <dbReference type="Proteomes" id="UP001626550"/>
    </source>
</evidence>
<keyword evidence="2" id="KW-1185">Reference proteome</keyword>
<reference evidence="1 2" key="1">
    <citation type="submission" date="2024-11" db="EMBL/GenBank/DDBJ databases">
        <title>Adaptive evolution of stress response genes in parasites aligns with host niche diversity.</title>
        <authorList>
            <person name="Hahn C."/>
            <person name="Resl P."/>
        </authorList>
    </citation>
    <scope>NUCLEOTIDE SEQUENCE [LARGE SCALE GENOMIC DNA]</scope>
    <source>
        <strain evidence="1">EGGRZ-B1_66</strain>
        <tissue evidence="1">Body</tissue>
    </source>
</reference>
<comment type="caution">
    <text evidence="1">The sequence shown here is derived from an EMBL/GenBank/DDBJ whole genome shotgun (WGS) entry which is preliminary data.</text>
</comment>
<protein>
    <submittedName>
        <fullName evidence="1">Uncharacterized protein</fullName>
    </submittedName>
</protein>
<evidence type="ECO:0000313" key="1">
    <source>
        <dbReference type="EMBL" id="KAL3318509.1"/>
    </source>
</evidence>
<sequence length="127" mass="14479">MHFFPFPKAKANVTMTLSLNYFSDETSCDKAVWTVTLCINDKPTSSSGNHRCSLYDNKVYLQPECVSVDKRPYIHFAMDDVLSSVDISITATNYGTRGPFKLQTREMSVITRKDETFSSDDNRLYVL</sequence>
<accession>A0ABD2QG52</accession>
<name>A0ABD2QG52_9PLAT</name>
<dbReference type="Proteomes" id="UP001626550">
    <property type="component" value="Unassembled WGS sequence"/>
</dbReference>
<organism evidence="1 2">
    <name type="scientific">Cichlidogyrus casuarinus</name>
    <dbReference type="NCBI Taxonomy" id="1844966"/>
    <lineage>
        <taxon>Eukaryota</taxon>
        <taxon>Metazoa</taxon>
        <taxon>Spiralia</taxon>
        <taxon>Lophotrochozoa</taxon>
        <taxon>Platyhelminthes</taxon>
        <taxon>Monogenea</taxon>
        <taxon>Monopisthocotylea</taxon>
        <taxon>Dactylogyridea</taxon>
        <taxon>Ancyrocephalidae</taxon>
        <taxon>Cichlidogyrus</taxon>
    </lineage>
</organism>
<proteinExistence type="predicted"/>
<gene>
    <name evidence="1" type="ORF">Ciccas_002830</name>
</gene>
<dbReference type="EMBL" id="JBJKFK010000235">
    <property type="protein sequence ID" value="KAL3318509.1"/>
    <property type="molecule type" value="Genomic_DNA"/>
</dbReference>